<reference evidence="2" key="1">
    <citation type="journal article" date="2020" name="Fungal Divers.">
        <title>Resolving the Mortierellaceae phylogeny through synthesis of multi-gene phylogenetics and phylogenomics.</title>
        <authorList>
            <person name="Vandepol N."/>
            <person name="Liber J."/>
            <person name="Desiro A."/>
            <person name="Na H."/>
            <person name="Kennedy M."/>
            <person name="Barry K."/>
            <person name="Grigoriev I.V."/>
            <person name="Miller A.N."/>
            <person name="O'Donnell K."/>
            <person name="Stajich J.E."/>
            <person name="Bonito G."/>
        </authorList>
    </citation>
    <scope>NUCLEOTIDE SEQUENCE</scope>
    <source>
        <strain evidence="2">MES-2147</strain>
    </source>
</reference>
<sequence>MTAEPILDTQSDEETALSLINRAQVYELPASYTFPSALQDRGSPSSPNDQERRCYRIHLETIEIQALQQRVHDILLKAIDRSMLLELPFDRNLSGYNSKTRTESRNAPLESPVVLDMSGLSAPDQVVSDIPSATTSSSDNNSMLLIPTKEWLRMSGRIRFWRAESHRIKAAQREVILDELLNDRWRSVSSATISTPPPSSGSLIAGKIPPSSLPSSAPSSGASSPTSPRSPTMSQATAASLLRPSPFKQPFQEHQLDSLVHFIAQYGEEPSASSILRGLFDLIRRQLTQVKVLSWTFDRANLTEQKPEVTTAFLDLIARLGLELVALNEGQQLHQVLDKDITSNSIVEPSSTSESSTPLNGTTSSSTSESTVTGAVSQKAASTTTIHQNISTELTWTFGPKVDDRRLEYWVHNVQQATLPVLKMDEHSLLPSTASFANGSSAFISLHSSSNSKSQAQKQNPIPLATRRRFLYDRNTTPAGSIQFLTILANPPTLLSPGYPEDNVVVRDRSFVLISSTYVYDGSSTTSGQFTERVKKDVIHLARWATTCGGRLDWIWAWLFSSFQKTRHGSTAAAGNRRPRPNDENV</sequence>
<dbReference type="AlphaFoldDB" id="A0A9P6IMW9"/>
<name>A0A9P6IMW9_9FUNG</name>
<accession>A0A9P6IMW9</accession>
<gene>
    <name evidence="2" type="ORF">BGZ65_002906</name>
</gene>
<dbReference type="EMBL" id="JAAAHW010009826">
    <property type="protein sequence ID" value="KAF9935908.1"/>
    <property type="molecule type" value="Genomic_DNA"/>
</dbReference>
<protein>
    <submittedName>
        <fullName evidence="2">Uncharacterized protein</fullName>
    </submittedName>
</protein>
<evidence type="ECO:0000256" key="1">
    <source>
        <dbReference type="SAM" id="MobiDB-lite"/>
    </source>
</evidence>
<feature type="compositionally biased region" description="Low complexity" evidence="1">
    <location>
        <begin position="209"/>
        <end position="234"/>
    </location>
</feature>
<comment type="caution">
    <text evidence="2">The sequence shown here is derived from an EMBL/GenBank/DDBJ whole genome shotgun (WGS) entry which is preliminary data.</text>
</comment>
<feature type="compositionally biased region" description="Low complexity" evidence="1">
    <location>
        <begin position="348"/>
        <end position="373"/>
    </location>
</feature>
<dbReference type="Proteomes" id="UP000749646">
    <property type="component" value="Unassembled WGS sequence"/>
</dbReference>
<keyword evidence="3" id="KW-1185">Reference proteome</keyword>
<evidence type="ECO:0000313" key="3">
    <source>
        <dbReference type="Proteomes" id="UP000749646"/>
    </source>
</evidence>
<proteinExistence type="predicted"/>
<feature type="region of interest" description="Disordered" evidence="1">
    <location>
        <begin position="190"/>
        <end position="238"/>
    </location>
</feature>
<organism evidence="2 3">
    <name type="scientific">Modicella reniformis</name>
    <dbReference type="NCBI Taxonomy" id="1440133"/>
    <lineage>
        <taxon>Eukaryota</taxon>
        <taxon>Fungi</taxon>
        <taxon>Fungi incertae sedis</taxon>
        <taxon>Mucoromycota</taxon>
        <taxon>Mortierellomycotina</taxon>
        <taxon>Mortierellomycetes</taxon>
        <taxon>Mortierellales</taxon>
        <taxon>Mortierellaceae</taxon>
        <taxon>Modicella</taxon>
    </lineage>
</organism>
<evidence type="ECO:0000313" key="2">
    <source>
        <dbReference type="EMBL" id="KAF9935908.1"/>
    </source>
</evidence>
<feature type="region of interest" description="Disordered" evidence="1">
    <location>
        <begin position="346"/>
        <end position="379"/>
    </location>
</feature>
<dbReference type="OrthoDB" id="2435625at2759"/>